<dbReference type="Pfam" id="PF00248">
    <property type="entry name" value="Aldo_ket_red"/>
    <property type="match status" value="1"/>
</dbReference>
<feature type="site" description="Lowers pKa of active site Tyr" evidence="4">
    <location>
        <position position="89"/>
    </location>
</feature>
<dbReference type="OrthoDB" id="416253at2759"/>
<dbReference type="EMBL" id="ML119781">
    <property type="protein sequence ID" value="RPA74754.1"/>
    <property type="molecule type" value="Genomic_DNA"/>
</dbReference>
<proteinExistence type="predicted"/>
<evidence type="ECO:0000313" key="7">
    <source>
        <dbReference type="Proteomes" id="UP000275078"/>
    </source>
</evidence>
<reference evidence="6 7" key="1">
    <citation type="journal article" date="2018" name="Nat. Ecol. Evol.">
        <title>Pezizomycetes genomes reveal the molecular basis of ectomycorrhizal truffle lifestyle.</title>
        <authorList>
            <person name="Murat C."/>
            <person name="Payen T."/>
            <person name="Noel B."/>
            <person name="Kuo A."/>
            <person name="Morin E."/>
            <person name="Chen J."/>
            <person name="Kohler A."/>
            <person name="Krizsan K."/>
            <person name="Balestrini R."/>
            <person name="Da Silva C."/>
            <person name="Montanini B."/>
            <person name="Hainaut M."/>
            <person name="Levati E."/>
            <person name="Barry K.W."/>
            <person name="Belfiori B."/>
            <person name="Cichocki N."/>
            <person name="Clum A."/>
            <person name="Dockter R.B."/>
            <person name="Fauchery L."/>
            <person name="Guy J."/>
            <person name="Iotti M."/>
            <person name="Le Tacon F."/>
            <person name="Lindquist E.A."/>
            <person name="Lipzen A."/>
            <person name="Malagnac F."/>
            <person name="Mello A."/>
            <person name="Molinier V."/>
            <person name="Miyauchi S."/>
            <person name="Poulain J."/>
            <person name="Riccioni C."/>
            <person name="Rubini A."/>
            <person name="Sitrit Y."/>
            <person name="Splivallo R."/>
            <person name="Traeger S."/>
            <person name="Wang M."/>
            <person name="Zifcakova L."/>
            <person name="Wipf D."/>
            <person name="Zambonelli A."/>
            <person name="Paolocci F."/>
            <person name="Nowrousian M."/>
            <person name="Ottonello S."/>
            <person name="Baldrian P."/>
            <person name="Spatafora J.W."/>
            <person name="Henrissat B."/>
            <person name="Nagy L.G."/>
            <person name="Aury J.M."/>
            <person name="Wincker P."/>
            <person name="Grigoriev I.V."/>
            <person name="Bonfante P."/>
            <person name="Martin F.M."/>
        </authorList>
    </citation>
    <scope>NUCLEOTIDE SEQUENCE [LARGE SCALE GENOMIC DNA]</scope>
    <source>
        <strain evidence="6 7">RN42</strain>
    </source>
</reference>
<evidence type="ECO:0000256" key="3">
    <source>
        <dbReference type="PIRSR" id="PIRSR000097-2"/>
    </source>
</evidence>
<dbReference type="InterPro" id="IPR018170">
    <property type="entry name" value="Aldo/ket_reductase_CS"/>
</dbReference>
<dbReference type="SUPFAM" id="SSF51430">
    <property type="entry name" value="NAD(P)-linked oxidoreductase"/>
    <property type="match status" value="1"/>
</dbReference>
<evidence type="ECO:0000256" key="1">
    <source>
        <dbReference type="ARBA" id="ARBA00023002"/>
    </source>
</evidence>
<evidence type="ECO:0000256" key="4">
    <source>
        <dbReference type="PIRSR" id="PIRSR000097-3"/>
    </source>
</evidence>
<dbReference type="PRINTS" id="PR00069">
    <property type="entry name" value="ALDKETRDTASE"/>
</dbReference>
<dbReference type="Proteomes" id="UP000275078">
    <property type="component" value="Unassembled WGS sequence"/>
</dbReference>
<accession>A0A3N4HYJ9</accession>
<dbReference type="InterPro" id="IPR036812">
    <property type="entry name" value="NAD(P)_OxRdtase_dom_sf"/>
</dbReference>
<keyword evidence="7" id="KW-1185">Reference proteome</keyword>
<dbReference type="PROSITE" id="PS00062">
    <property type="entry name" value="ALDOKETO_REDUCTASE_2"/>
    <property type="match status" value="1"/>
</dbReference>
<feature type="binding site" evidence="3">
    <location>
        <position position="122"/>
    </location>
    <ligand>
        <name>substrate</name>
    </ligand>
</feature>
<dbReference type="PANTHER" id="PTHR11732">
    <property type="entry name" value="ALDO/KETO REDUCTASE"/>
    <property type="match status" value="1"/>
</dbReference>
<dbReference type="PROSITE" id="PS00798">
    <property type="entry name" value="ALDOKETO_REDUCTASE_1"/>
    <property type="match status" value="1"/>
</dbReference>
<feature type="domain" description="NADP-dependent oxidoreductase" evidence="5">
    <location>
        <begin position="21"/>
        <end position="320"/>
    </location>
</feature>
<gene>
    <name evidence="6" type="ORF">BJ508DRAFT_418470</name>
</gene>
<dbReference type="AlphaFoldDB" id="A0A3N4HYJ9"/>
<feature type="active site" description="Proton donor" evidence="2">
    <location>
        <position position="61"/>
    </location>
</feature>
<organism evidence="6 7">
    <name type="scientific">Ascobolus immersus RN42</name>
    <dbReference type="NCBI Taxonomy" id="1160509"/>
    <lineage>
        <taxon>Eukaryota</taxon>
        <taxon>Fungi</taxon>
        <taxon>Dikarya</taxon>
        <taxon>Ascomycota</taxon>
        <taxon>Pezizomycotina</taxon>
        <taxon>Pezizomycetes</taxon>
        <taxon>Pezizales</taxon>
        <taxon>Ascobolaceae</taxon>
        <taxon>Ascobolus</taxon>
    </lineage>
</organism>
<name>A0A3N4HYJ9_ASCIM</name>
<evidence type="ECO:0000259" key="5">
    <source>
        <dbReference type="Pfam" id="PF00248"/>
    </source>
</evidence>
<dbReference type="Gene3D" id="3.20.20.100">
    <property type="entry name" value="NADP-dependent oxidoreductase domain"/>
    <property type="match status" value="1"/>
</dbReference>
<dbReference type="STRING" id="1160509.A0A3N4HYJ9"/>
<protein>
    <submittedName>
        <fullName evidence="6">Aldo/keto reductase</fullName>
    </submittedName>
</protein>
<dbReference type="InterPro" id="IPR023210">
    <property type="entry name" value="NADP_OxRdtase_dom"/>
</dbReference>
<dbReference type="InterPro" id="IPR020471">
    <property type="entry name" value="AKR"/>
</dbReference>
<evidence type="ECO:0000313" key="6">
    <source>
        <dbReference type="EMBL" id="RPA74754.1"/>
    </source>
</evidence>
<dbReference type="PIRSF" id="PIRSF000097">
    <property type="entry name" value="AKR"/>
    <property type="match status" value="1"/>
</dbReference>
<sequence>MTPKTYPYLHLPHYDFCIPALGYGTYFSPRSGREGNDGSVKRSVLTALKAGYRHIDTAALYECEEEVGEALREWFDMGGRREEVFVTTKFWNQNHSPLDVLASLTESLARLQLDYVDLYLMHWPISFNPTPLPASLDAPTFDTYDPALYHTRPIATLPNGKPSLNRDLSYNHISTWEAMEELYRRGLCRNIGVSNFTVKGLMEVCEYAEVKPVVNQVELHPYLPQPELLQFCKERDIILCAYSPLGSQTVEKEERVIADPVVRGIAEKRGCTEAQVLLSWAILHRGTVALPMSSDEGRIRGNSVVVELTEEEYGAIDGIEKRKRFVNFDEEWGVREAFGHGIFEYQ</sequence>
<dbReference type="CDD" id="cd19071">
    <property type="entry name" value="AKR_AKR1-5-like"/>
    <property type="match status" value="1"/>
</dbReference>
<dbReference type="GO" id="GO:0016491">
    <property type="term" value="F:oxidoreductase activity"/>
    <property type="evidence" value="ECO:0007669"/>
    <property type="project" value="UniProtKB-KW"/>
</dbReference>
<evidence type="ECO:0000256" key="2">
    <source>
        <dbReference type="PIRSR" id="PIRSR000097-1"/>
    </source>
</evidence>
<keyword evidence="1" id="KW-0560">Oxidoreductase</keyword>